<dbReference type="SUPFAM" id="SSF55486">
    <property type="entry name" value="Metalloproteases ('zincins'), catalytic domain"/>
    <property type="match status" value="1"/>
</dbReference>
<comment type="caution">
    <text evidence="2">The sequence shown here is derived from an EMBL/GenBank/DDBJ whole genome shotgun (WGS) entry which is preliminary data.</text>
</comment>
<proteinExistence type="predicted"/>
<dbReference type="SUPFAM" id="SSF48452">
    <property type="entry name" value="TPR-like"/>
    <property type="match status" value="3"/>
</dbReference>
<evidence type="ECO:0000256" key="1">
    <source>
        <dbReference type="PROSITE-ProRule" id="PRU00339"/>
    </source>
</evidence>
<sequence>MAPVRASRWFRTCKSRPRPGGGWAAGASMAALVGAPRMPLRTPVVRWSGLFAVVLPAALAASLALAPAAAQAADLTRLQTLLIEQHYVSARPELEALLRKPAPDAVERALIYPWLFARDDGAAIDRRTRGVLQDERAEAVDLLAAGRLALDLRDFDRALACFERALARASQPAERAQALRGLGQRHYQLREFDASLRRLEESLAAERTADGLSALAETLIRLGRTDDAIAAAEGALALNRHHEMAHYLLGNGYARENYSQLANRLGPRFGPLMADVRRASDAFDRGDFDGALRLSLAVLERCPQLGRAHAIAAKALESQRLRIDVHRAEAERRFATTPMPVVPGIERYVLNWRDLSPRHRKRVAMSIAPWKAFIPVLVAGGATHYIKPMWMRLSETPQAQALKDARIDYDSRLWDDVRGMGGHFTVTGIEDVERSIFDKYNTVLHELTHQVHGVLTADQSREIEALYQQAKARDAATRQGFLSRYAGGSVWEYFAEGANAESSPRRDAYDGREIVRERLIAIDPALRAAVQRFFAQRDTRASLPIALVNAGNQKLEEGQLSAARPLFARALRLAPQDERALAAQLNALAIAGDATAVAQLAEQALAAHPRSGSLRVGVADALWHTGRPLATDVLPALMRDRDVLQGEDRFRVDLARADHHRRLGQVPEALAAYDAVLAYQGDQPEALWGRAATLALAARWDEAFAQYDAVLRLRTGLVPLRRDYALDLLRAGRLDAARGQIKEALLLDPADPDLLALQAWLALATGDAEAARRGSAAALAQGPWSDLAAIVQAAALRALGQAEASQAVIAPVRERIARGTPPQYLYRPEKSAWYSVHELPASERQVLAQLLP</sequence>
<keyword evidence="3" id="KW-1185">Reference proteome</keyword>
<dbReference type="SMART" id="SM00028">
    <property type="entry name" value="TPR"/>
    <property type="match status" value="5"/>
</dbReference>
<name>A0A254N1Y1_9BURK</name>
<dbReference type="EMBL" id="NISI01000010">
    <property type="protein sequence ID" value="OWR02201.1"/>
    <property type="molecule type" value="Genomic_DNA"/>
</dbReference>
<accession>A0A254N1Y1</accession>
<dbReference type="AlphaFoldDB" id="A0A254N1Y1"/>
<dbReference type="InterPro" id="IPR019734">
    <property type="entry name" value="TPR_rpt"/>
</dbReference>
<dbReference type="Gene3D" id="1.25.40.10">
    <property type="entry name" value="Tetratricopeptide repeat domain"/>
    <property type="match status" value="3"/>
</dbReference>
<gene>
    <name evidence="2" type="ORF">CDO81_20905</name>
</gene>
<protein>
    <recommendedName>
        <fullName evidence="4">Tetratricopeptide repeat protein</fullName>
    </recommendedName>
</protein>
<dbReference type="InterPro" id="IPR011990">
    <property type="entry name" value="TPR-like_helical_dom_sf"/>
</dbReference>
<dbReference type="Pfam" id="PF13432">
    <property type="entry name" value="TPR_16"/>
    <property type="match status" value="4"/>
</dbReference>
<dbReference type="PROSITE" id="PS50005">
    <property type="entry name" value="TPR"/>
    <property type="match status" value="1"/>
</dbReference>
<evidence type="ECO:0000313" key="2">
    <source>
        <dbReference type="EMBL" id="OWR02201.1"/>
    </source>
</evidence>
<dbReference type="PANTHER" id="PTHR12558">
    <property type="entry name" value="CELL DIVISION CYCLE 16,23,27"/>
    <property type="match status" value="1"/>
</dbReference>
<organism evidence="2 3">
    <name type="scientific">Roseateles puraquae</name>
    <dbReference type="NCBI Taxonomy" id="431059"/>
    <lineage>
        <taxon>Bacteria</taxon>
        <taxon>Pseudomonadati</taxon>
        <taxon>Pseudomonadota</taxon>
        <taxon>Betaproteobacteria</taxon>
        <taxon>Burkholderiales</taxon>
        <taxon>Sphaerotilaceae</taxon>
        <taxon>Roseateles</taxon>
    </lineage>
</organism>
<dbReference type="PANTHER" id="PTHR12558:SF13">
    <property type="entry name" value="CELL DIVISION CYCLE PROTEIN 27 HOMOLOG"/>
    <property type="match status" value="1"/>
</dbReference>
<feature type="repeat" description="TPR" evidence="1">
    <location>
        <begin position="544"/>
        <end position="577"/>
    </location>
</feature>
<keyword evidence="1" id="KW-0802">TPR repeat</keyword>
<dbReference type="Proteomes" id="UP000197446">
    <property type="component" value="Unassembled WGS sequence"/>
</dbReference>
<reference evidence="2 3" key="1">
    <citation type="journal article" date="2007" name="Int. J. Syst. Evol. Microbiol.">
        <title>Description of Pelomonas aquatica sp. nov. and Pelomonas puraquae sp. nov., isolated from industrial and haemodialysis water.</title>
        <authorList>
            <person name="Gomila M."/>
            <person name="Bowien B."/>
            <person name="Falsen E."/>
            <person name="Moore E.R."/>
            <person name="Lalucat J."/>
        </authorList>
    </citation>
    <scope>NUCLEOTIDE SEQUENCE [LARGE SCALE GENOMIC DNA]</scope>
    <source>
        <strain evidence="2 3">CCUG 52769</strain>
    </source>
</reference>
<evidence type="ECO:0008006" key="4">
    <source>
        <dbReference type="Google" id="ProtNLM"/>
    </source>
</evidence>
<evidence type="ECO:0000313" key="3">
    <source>
        <dbReference type="Proteomes" id="UP000197446"/>
    </source>
</evidence>